<feature type="domain" description="GATA-type" evidence="3">
    <location>
        <begin position="713"/>
        <end position="726"/>
    </location>
</feature>
<dbReference type="GO" id="GO:0043565">
    <property type="term" value="F:sequence-specific DNA binding"/>
    <property type="evidence" value="ECO:0007669"/>
    <property type="project" value="InterPro"/>
</dbReference>
<evidence type="ECO:0000256" key="1">
    <source>
        <dbReference type="PROSITE-ProRule" id="PRU00094"/>
    </source>
</evidence>
<dbReference type="RefSeq" id="XP_064657526.1">
    <property type="nucleotide sequence ID" value="XM_064804756.1"/>
</dbReference>
<feature type="compositionally biased region" description="Pro residues" evidence="2">
    <location>
        <begin position="478"/>
        <end position="487"/>
    </location>
</feature>
<keyword evidence="1" id="KW-0479">Metal-binding</keyword>
<feature type="region of interest" description="Disordered" evidence="2">
    <location>
        <begin position="805"/>
        <end position="831"/>
    </location>
</feature>
<feature type="compositionally biased region" description="Polar residues" evidence="2">
    <location>
        <begin position="655"/>
        <end position="666"/>
    </location>
</feature>
<evidence type="ECO:0000313" key="4">
    <source>
        <dbReference type="EMBL" id="KAK5167820.1"/>
    </source>
</evidence>
<proteinExistence type="predicted"/>
<feature type="compositionally biased region" description="Polar residues" evidence="2">
    <location>
        <begin position="308"/>
        <end position="328"/>
    </location>
</feature>
<protein>
    <recommendedName>
        <fullName evidence="3">GATA-type domain-containing protein</fullName>
    </recommendedName>
</protein>
<dbReference type="GO" id="GO:0006357">
    <property type="term" value="P:regulation of transcription by RNA polymerase II"/>
    <property type="evidence" value="ECO:0007669"/>
    <property type="project" value="TreeGrafter"/>
</dbReference>
<comment type="caution">
    <text evidence="4">The sequence shown here is derived from an EMBL/GenBank/DDBJ whole genome shotgun (WGS) entry which is preliminary data.</text>
</comment>
<dbReference type="InterPro" id="IPR057725">
    <property type="entry name" value="Ams2-SPT21_N"/>
</dbReference>
<feature type="compositionally biased region" description="Low complexity" evidence="2">
    <location>
        <begin position="258"/>
        <end position="274"/>
    </location>
</feature>
<dbReference type="PROSITE" id="PS50114">
    <property type="entry name" value="GATA_ZN_FINGER_2"/>
    <property type="match status" value="1"/>
</dbReference>
<dbReference type="InterPro" id="IPR042403">
    <property type="entry name" value="Spt21/Ams2"/>
</dbReference>
<feature type="compositionally biased region" description="Polar residues" evidence="2">
    <location>
        <begin position="1129"/>
        <end position="1145"/>
    </location>
</feature>
<keyword evidence="5" id="KW-1185">Reference proteome</keyword>
<accession>A0AAV9P5L8</accession>
<dbReference type="GO" id="GO:0008270">
    <property type="term" value="F:zinc ion binding"/>
    <property type="evidence" value="ECO:0007669"/>
    <property type="project" value="UniProtKB-KW"/>
</dbReference>
<feature type="compositionally biased region" description="Basic residues" evidence="2">
    <location>
        <begin position="813"/>
        <end position="822"/>
    </location>
</feature>
<feature type="region of interest" description="Disordered" evidence="2">
    <location>
        <begin position="155"/>
        <end position="192"/>
    </location>
</feature>
<feature type="region of interest" description="Disordered" evidence="2">
    <location>
        <begin position="1045"/>
        <end position="1072"/>
    </location>
</feature>
<dbReference type="InterPro" id="IPR000679">
    <property type="entry name" value="Znf_GATA"/>
</dbReference>
<name>A0AAV9P5L8_9PEZI</name>
<feature type="region of interest" description="Disordered" evidence="2">
    <location>
        <begin position="561"/>
        <end position="693"/>
    </location>
</feature>
<gene>
    <name evidence="4" type="ORF">LTR77_007519</name>
</gene>
<dbReference type="GeneID" id="89928855"/>
<evidence type="ECO:0000256" key="2">
    <source>
        <dbReference type="SAM" id="MobiDB-lite"/>
    </source>
</evidence>
<feature type="compositionally biased region" description="Polar residues" evidence="2">
    <location>
        <begin position="178"/>
        <end position="192"/>
    </location>
</feature>
<feature type="compositionally biased region" description="Pro residues" evidence="2">
    <location>
        <begin position="388"/>
        <end position="397"/>
    </location>
</feature>
<dbReference type="AlphaFoldDB" id="A0AAV9P5L8"/>
<keyword evidence="1" id="KW-0862">Zinc</keyword>
<feature type="region of interest" description="Disordered" evidence="2">
    <location>
        <begin position="1084"/>
        <end position="1148"/>
    </location>
</feature>
<dbReference type="PANTHER" id="PTHR39147:SF1">
    <property type="entry name" value="PROTEIN SPT21"/>
    <property type="match status" value="1"/>
</dbReference>
<dbReference type="InterPro" id="IPR013088">
    <property type="entry name" value="Znf_NHR/GATA"/>
</dbReference>
<evidence type="ECO:0000313" key="5">
    <source>
        <dbReference type="Proteomes" id="UP001337655"/>
    </source>
</evidence>
<feature type="region of interest" description="Disordered" evidence="2">
    <location>
        <begin position="246"/>
        <end position="426"/>
    </location>
</feature>
<feature type="compositionally biased region" description="Polar residues" evidence="2">
    <location>
        <begin position="1084"/>
        <end position="1101"/>
    </location>
</feature>
<feature type="compositionally biased region" description="Low complexity" evidence="2">
    <location>
        <begin position="627"/>
        <end position="641"/>
    </location>
</feature>
<dbReference type="GO" id="GO:0030466">
    <property type="term" value="P:silent mating-type cassette heterochromatin formation"/>
    <property type="evidence" value="ECO:0007669"/>
    <property type="project" value="TreeGrafter"/>
</dbReference>
<dbReference type="Proteomes" id="UP001337655">
    <property type="component" value="Unassembled WGS sequence"/>
</dbReference>
<dbReference type="EMBL" id="JAVRRT010000011">
    <property type="protein sequence ID" value="KAK5167820.1"/>
    <property type="molecule type" value="Genomic_DNA"/>
</dbReference>
<organism evidence="4 5">
    <name type="scientific">Saxophila tyrrhenica</name>
    <dbReference type="NCBI Taxonomy" id="1690608"/>
    <lineage>
        <taxon>Eukaryota</taxon>
        <taxon>Fungi</taxon>
        <taxon>Dikarya</taxon>
        <taxon>Ascomycota</taxon>
        <taxon>Pezizomycotina</taxon>
        <taxon>Dothideomycetes</taxon>
        <taxon>Dothideomycetidae</taxon>
        <taxon>Mycosphaerellales</taxon>
        <taxon>Extremaceae</taxon>
        <taxon>Saxophila</taxon>
    </lineage>
</organism>
<dbReference type="CDD" id="cd00202">
    <property type="entry name" value="ZnF_GATA"/>
    <property type="match status" value="1"/>
</dbReference>
<keyword evidence="1" id="KW-0863">Zinc-finger</keyword>
<dbReference type="SUPFAM" id="SSF57716">
    <property type="entry name" value="Glucocorticoid receptor-like (DNA-binding domain)"/>
    <property type="match status" value="1"/>
</dbReference>
<evidence type="ECO:0000259" key="3">
    <source>
        <dbReference type="PROSITE" id="PS50114"/>
    </source>
</evidence>
<reference evidence="4 5" key="1">
    <citation type="submission" date="2023-08" db="EMBL/GenBank/DDBJ databases">
        <title>Black Yeasts Isolated from many extreme environments.</title>
        <authorList>
            <person name="Coleine C."/>
            <person name="Stajich J.E."/>
            <person name="Selbmann L."/>
        </authorList>
    </citation>
    <scope>NUCLEOTIDE SEQUENCE [LARGE SCALE GENOMIC DNA]</scope>
    <source>
        <strain evidence="4 5">CCFEE 5935</strain>
    </source>
</reference>
<feature type="compositionally biased region" description="Polar residues" evidence="2">
    <location>
        <begin position="451"/>
        <end position="464"/>
    </location>
</feature>
<dbReference type="Pfam" id="PF25823">
    <property type="entry name" value="Ams2-SPT21_N"/>
    <property type="match status" value="1"/>
</dbReference>
<dbReference type="Gene3D" id="3.30.50.10">
    <property type="entry name" value="Erythroid Transcription Factor GATA-1, subunit A"/>
    <property type="match status" value="1"/>
</dbReference>
<dbReference type="PANTHER" id="PTHR39147">
    <property type="entry name" value="PROTEIN SPT21"/>
    <property type="match status" value="1"/>
</dbReference>
<dbReference type="GO" id="GO:0000183">
    <property type="term" value="P:rDNA heterochromatin formation"/>
    <property type="evidence" value="ECO:0007669"/>
    <property type="project" value="TreeGrafter"/>
</dbReference>
<feature type="region of interest" description="Disordered" evidence="2">
    <location>
        <begin position="438"/>
        <end position="541"/>
    </location>
</feature>
<feature type="compositionally biased region" description="Low complexity" evidence="2">
    <location>
        <begin position="398"/>
        <end position="426"/>
    </location>
</feature>
<sequence>MDFGDEQMGDIPTRPMRVKVLYSFDQDNKTNCLARFPDVLQIPAVAIDESNQVGVIELKQVLQAIVAASPELVSSLSNGDFTIYAYDYSESDTPLVGQGRLSAALTTAPPAGQNKTMITGRVCKNVMGLFNNGVKETLEVKLRLTPVPKAVSNEYTKSNDGMRSLSPAMSGGFDPNAWSASQQGKPQQHSNDYFNFDAMLGGGNSNMGMMDAFFGMGSGVGGSGGGLQMAGGAGVAETPSDAFPGFNPAFAAHPQSAPGSRAGSPMMSSGSSSRNDFTRHQSFSGKPSTFMPDQSRPGSRASVRSEVQHQTQQRQASPSNQINQQTEVYYNEDGQPRKRAKVQQTDWRGRSSFGAKSGDLRVNAATAASMHMHRPIPKRAAAPGSNLEPPPRVPTPVPQRTQTLQQQQLLQQANARRSLLRQASSADSDFMSDFENYSDAIASSPDDDSPGNSATAEGTPQDIPSSPPVFAGINYPQPSSPGLPTLPLPRMADSGYMSERGFPSSNAMEGMENEEDRSPNAQDYEMAARYRSRSKQPQTIVKIEGDGDVLSMNDIEVASGGMDVNPGLPGDINRLPQNMLLNLPPGRGQEASRESSQGPRLPAKRPAPVSRASAPVHTSASGSRRCSLALPPAPSSDAPEAGGTQKAAPKKRQPLNRSRTQSNESEAGSPAPSDTEGGRPNGSKRSGSGAQRRKVIEDRLQDAIAKGETPQYCSNCGAIETPTWRRLYIKECEGKPSPLDEVEGEGETIALETAERDEAGEPTKFLIRKSMKAGKRKSDPGGGFITLMVCNPCGLWFNKTKTMRPSDMWNRKSSSRRKSKKQRAAEGDYHDGFDTHSDVVFFTDQVAPEDAGDDADAEDDGRVEHAPAVAPARGHRARANSMQVHSTGTANARGQWNASQMGAALAREVQSSPARFHGSQLAPIEVPEVTPRPTRRLLFPSPRKDGEVKSLDDNAQVSLKAAPHLDGGFADKAGLDFNFEGDSTSLFEAFTFDKENMASPLGEGEDDLADLFGSPTIFKTPRKTPAKNLTTPRSLRQLHHLLKTPTPNRRKPLTPNANAANNATIPIDPTADVPNDFMTSPSNSRYFLRSTPSRASRTGATPSRVSNISGVGGGSDGPSPWSRHLAQMLSGTHDGSSSNVFTSPSRGAPFDFGEMEGFGLTPGGGLGACDWEGLEGMLGSEGMEFGGGEEGGNGLM</sequence>